<organism evidence="1">
    <name type="scientific">uncultured Caudovirales phage</name>
    <dbReference type="NCBI Taxonomy" id="2100421"/>
    <lineage>
        <taxon>Viruses</taxon>
        <taxon>Duplodnaviria</taxon>
        <taxon>Heunggongvirae</taxon>
        <taxon>Uroviricota</taxon>
        <taxon>Caudoviricetes</taxon>
        <taxon>Peduoviridae</taxon>
        <taxon>Maltschvirus</taxon>
        <taxon>Maltschvirus maltsch</taxon>
    </lineage>
</organism>
<reference evidence="1" key="1">
    <citation type="submission" date="2020-04" db="EMBL/GenBank/DDBJ databases">
        <authorList>
            <person name="Chiriac C."/>
            <person name="Salcher M."/>
            <person name="Ghai R."/>
            <person name="Kavagutti S V."/>
        </authorList>
    </citation>
    <scope>NUCLEOTIDE SEQUENCE</scope>
</reference>
<sequence length="88" mass="9455">MRNIEIMVNDGLLGQKSLLLALSALATGNLNSKLKKDASPYKMADILPLAHEYIVPELTAEEKARQVNNSLLAFAQVAPGAPKKILNG</sequence>
<accession>A0A6J5MW67</accession>
<name>A0A6J5MW67_9CAUD</name>
<gene>
    <name evidence="1" type="ORF">UFOVP577_54</name>
</gene>
<dbReference type="EMBL" id="LR796547">
    <property type="protein sequence ID" value="CAB4150898.1"/>
    <property type="molecule type" value="Genomic_DNA"/>
</dbReference>
<evidence type="ECO:0000313" key="1">
    <source>
        <dbReference type="EMBL" id="CAB4150898.1"/>
    </source>
</evidence>
<proteinExistence type="predicted"/>
<protein>
    <submittedName>
        <fullName evidence="1">Uncharacterized protein</fullName>
    </submittedName>
</protein>